<dbReference type="InterPro" id="IPR027417">
    <property type="entry name" value="P-loop_NTPase"/>
</dbReference>
<dbReference type="InterPro" id="IPR050773">
    <property type="entry name" value="CbxX/CfxQ_RuBisCO_ESX"/>
</dbReference>
<keyword evidence="3" id="KW-1185">Reference proteome</keyword>
<gene>
    <name evidence="2" type="ORF">QJS04_geneDACA019356</name>
</gene>
<comment type="caution">
    <text evidence="2">The sequence shown here is derived from an EMBL/GenBank/DDBJ whole genome shotgun (WGS) entry which is preliminary data.</text>
</comment>
<reference evidence="2" key="2">
    <citation type="submission" date="2023-06" db="EMBL/GenBank/DDBJ databases">
        <authorList>
            <person name="Ma L."/>
            <person name="Liu K.-W."/>
            <person name="Li Z."/>
            <person name="Hsiao Y.-Y."/>
            <person name="Qi Y."/>
            <person name="Fu T."/>
            <person name="Tang G."/>
            <person name="Zhang D."/>
            <person name="Sun W.-H."/>
            <person name="Liu D.-K."/>
            <person name="Li Y."/>
            <person name="Chen G.-Z."/>
            <person name="Liu X.-D."/>
            <person name="Liao X.-Y."/>
            <person name="Jiang Y.-T."/>
            <person name="Yu X."/>
            <person name="Hao Y."/>
            <person name="Huang J."/>
            <person name="Zhao X.-W."/>
            <person name="Ke S."/>
            <person name="Chen Y.-Y."/>
            <person name="Wu W.-L."/>
            <person name="Hsu J.-L."/>
            <person name="Lin Y.-F."/>
            <person name="Huang M.-D."/>
            <person name="Li C.-Y."/>
            <person name="Huang L."/>
            <person name="Wang Z.-W."/>
            <person name="Zhao X."/>
            <person name="Zhong W.-Y."/>
            <person name="Peng D.-H."/>
            <person name="Ahmad S."/>
            <person name="Lan S."/>
            <person name="Zhang J.-S."/>
            <person name="Tsai W.-C."/>
            <person name="Van De Peer Y."/>
            <person name="Liu Z.-J."/>
        </authorList>
    </citation>
    <scope>NUCLEOTIDE SEQUENCE</scope>
    <source>
        <strain evidence="2">SCP</strain>
        <tissue evidence="2">Leaves</tissue>
    </source>
</reference>
<dbReference type="InterPro" id="IPR003959">
    <property type="entry name" value="ATPase_AAA_core"/>
</dbReference>
<feature type="domain" description="ATPase AAA-type core" evidence="1">
    <location>
        <begin position="14"/>
        <end position="105"/>
    </location>
</feature>
<evidence type="ECO:0000313" key="3">
    <source>
        <dbReference type="Proteomes" id="UP001179952"/>
    </source>
</evidence>
<dbReference type="PANTHER" id="PTHR43392:SF2">
    <property type="entry name" value="AAA-TYPE ATPASE FAMILY PROTEIN _ ANKYRIN REPEAT FAMILY PROTEIN"/>
    <property type="match status" value="1"/>
</dbReference>
<name>A0AAV9ASZ8_ACOGR</name>
<dbReference type="Gene3D" id="3.40.50.300">
    <property type="entry name" value="P-loop containing nucleotide triphosphate hydrolases"/>
    <property type="match status" value="1"/>
</dbReference>
<dbReference type="PANTHER" id="PTHR43392">
    <property type="entry name" value="AAA-TYPE ATPASE FAMILY PROTEIN / ANKYRIN REPEAT FAMILY PROTEIN"/>
    <property type="match status" value="1"/>
</dbReference>
<dbReference type="Proteomes" id="UP001179952">
    <property type="component" value="Unassembled WGS sequence"/>
</dbReference>
<evidence type="ECO:0000313" key="2">
    <source>
        <dbReference type="EMBL" id="KAK1267051.1"/>
    </source>
</evidence>
<evidence type="ECO:0000259" key="1">
    <source>
        <dbReference type="Pfam" id="PF00004"/>
    </source>
</evidence>
<dbReference type="Pfam" id="PF00004">
    <property type="entry name" value="AAA"/>
    <property type="match status" value="1"/>
</dbReference>
<reference evidence="2" key="1">
    <citation type="journal article" date="2023" name="Nat. Commun.">
        <title>Diploid and tetraploid genomes of Acorus and the evolution of monocots.</title>
        <authorList>
            <person name="Ma L."/>
            <person name="Liu K.W."/>
            <person name="Li Z."/>
            <person name="Hsiao Y.Y."/>
            <person name="Qi Y."/>
            <person name="Fu T."/>
            <person name="Tang G.D."/>
            <person name="Zhang D."/>
            <person name="Sun W.H."/>
            <person name="Liu D.K."/>
            <person name="Li Y."/>
            <person name="Chen G.Z."/>
            <person name="Liu X.D."/>
            <person name="Liao X.Y."/>
            <person name="Jiang Y.T."/>
            <person name="Yu X."/>
            <person name="Hao Y."/>
            <person name="Huang J."/>
            <person name="Zhao X.W."/>
            <person name="Ke S."/>
            <person name="Chen Y.Y."/>
            <person name="Wu W.L."/>
            <person name="Hsu J.L."/>
            <person name="Lin Y.F."/>
            <person name="Huang M.D."/>
            <person name="Li C.Y."/>
            <person name="Huang L."/>
            <person name="Wang Z.W."/>
            <person name="Zhao X."/>
            <person name="Zhong W.Y."/>
            <person name="Peng D.H."/>
            <person name="Ahmad S."/>
            <person name="Lan S."/>
            <person name="Zhang J.S."/>
            <person name="Tsai W.C."/>
            <person name="Van de Peer Y."/>
            <person name="Liu Z.J."/>
        </authorList>
    </citation>
    <scope>NUCLEOTIDE SEQUENCE</scope>
    <source>
        <strain evidence="2">SCP</strain>
    </source>
</reference>
<dbReference type="GO" id="GO:0005524">
    <property type="term" value="F:ATP binding"/>
    <property type="evidence" value="ECO:0007669"/>
    <property type="project" value="InterPro"/>
</dbReference>
<dbReference type="AlphaFoldDB" id="A0AAV9ASZ8"/>
<dbReference type="EMBL" id="JAUJYN010000007">
    <property type="protein sequence ID" value="KAK1267051.1"/>
    <property type="molecule type" value="Genomic_DNA"/>
</dbReference>
<dbReference type="GO" id="GO:0016887">
    <property type="term" value="F:ATP hydrolysis activity"/>
    <property type="evidence" value="ECO:0007669"/>
    <property type="project" value="InterPro"/>
</dbReference>
<protein>
    <recommendedName>
        <fullName evidence="1">ATPase AAA-type core domain-containing protein</fullName>
    </recommendedName>
</protein>
<organism evidence="2 3">
    <name type="scientific">Acorus gramineus</name>
    <name type="common">Dwarf sweet flag</name>
    <dbReference type="NCBI Taxonomy" id="55184"/>
    <lineage>
        <taxon>Eukaryota</taxon>
        <taxon>Viridiplantae</taxon>
        <taxon>Streptophyta</taxon>
        <taxon>Embryophyta</taxon>
        <taxon>Tracheophyta</taxon>
        <taxon>Spermatophyta</taxon>
        <taxon>Magnoliopsida</taxon>
        <taxon>Liliopsida</taxon>
        <taxon>Acoraceae</taxon>
        <taxon>Acorus</taxon>
    </lineage>
</organism>
<proteinExistence type="predicted"/>
<accession>A0AAV9ASZ8</accession>
<dbReference type="SUPFAM" id="SSF52540">
    <property type="entry name" value="P-loop containing nucleoside triphosphate hydrolases"/>
    <property type="match status" value="1"/>
</dbReference>
<sequence length="218" mass="24356">MVARIIGKLLNACGILPTEKVIEVQRTDLVAEYLGQTGPKTKKKIKEAAGGILFVDEAYRLVVKDGLRDLGMEALEEIMSCMIDGNISVIFAGYAEPMNRVICANDGLKRRITKTFHFSDFSTTELSQILHLKMSNQEKNSPVYGLKLHDSCTVPVITAAIDRETTEKQRNRMNGGLVDVLLMNARENLDMRLDINCYDPEILPTITIVDLERGLRSI</sequence>